<dbReference type="Proteomes" id="UP001474421">
    <property type="component" value="Unassembled WGS sequence"/>
</dbReference>
<sequence length="203" mass="24634">NVNAILHSHLLIFLLVDNCHNFVMEGEFKRRMRNFMKRLQDELHTSRSHNYKFSRHQEDITTHVIQQEVACRDSCSTKYHHQEDRLTTERSLVEIKPEEHLKYAQLQDFRRNMSDEALQIHKLKRENLSLRCKVEKLGGEKEEFLKDNKYLKEELNRKKVIISHLLVDIEELQCEKKELIDIIRCLHWKKQQLCDKFEEKLNR</sequence>
<name>A0AAW1B278_CROAD</name>
<gene>
    <name evidence="2" type="ORF">NXF25_019605</name>
</gene>
<keyword evidence="3" id="KW-1185">Reference proteome</keyword>
<organism evidence="2 3">
    <name type="scientific">Crotalus adamanteus</name>
    <name type="common">Eastern diamondback rattlesnake</name>
    <dbReference type="NCBI Taxonomy" id="8729"/>
    <lineage>
        <taxon>Eukaryota</taxon>
        <taxon>Metazoa</taxon>
        <taxon>Chordata</taxon>
        <taxon>Craniata</taxon>
        <taxon>Vertebrata</taxon>
        <taxon>Euteleostomi</taxon>
        <taxon>Lepidosauria</taxon>
        <taxon>Squamata</taxon>
        <taxon>Bifurcata</taxon>
        <taxon>Unidentata</taxon>
        <taxon>Episquamata</taxon>
        <taxon>Toxicofera</taxon>
        <taxon>Serpentes</taxon>
        <taxon>Colubroidea</taxon>
        <taxon>Viperidae</taxon>
        <taxon>Crotalinae</taxon>
        <taxon>Crotalus</taxon>
    </lineage>
</organism>
<accession>A0AAW1B278</accession>
<feature type="non-terminal residue" evidence="2">
    <location>
        <position position="1"/>
    </location>
</feature>
<evidence type="ECO:0000313" key="2">
    <source>
        <dbReference type="EMBL" id="KAK9396244.1"/>
    </source>
</evidence>
<feature type="chain" id="PRO_5043866998" evidence="1">
    <location>
        <begin position="22"/>
        <end position="203"/>
    </location>
</feature>
<dbReference type="EMBL" id="JAOTOJ010000008">
    <property type="protein sequence ID" value="KAK9396244.1"/>
    <property type="molecule type" value="Genomic_DNA"/>
</dbReference>
<dbReference type="AlphaFoldDB" id="A0AAW1B278"/>
<evidence type="ECO:0000256" key="1">
    <source>
        <dbReference type="SAM" id="SignalP"/>
    </source>
</evidence>
<comment type="caution">
    <text evidence="2">The sequence shown here is derived from an EMBL/GenBank/DDBJ whole genome shotgun (WGS) entry which is preliminary data.</text>
</comment>
<protein>
    <submittedName>
        <fullName evidence="2">Uncharacterized protein</fullName>
    </submittedName>
</protein>
<proteinExistence type="predicted"/>
<evidence type="ECO:0000313" key="3">
    <source>
        <dbReference type="Proteomes" id="UP001474421"/>
    </source>
</evidence>
<keyword evidence="1" id="KW-0732">Signal</keyword>
<reference evidence="2 3" key="1">
    <citation type="journal article" date="2024" name="Proc. Natl. Acad. Sci. U.S.A.">
        <title>The genetic regulatory architecture and epigenomic basis for age-related changes in rattlesnake venom.</title>
        <authorList>
            <person name="Hogan M.P."/>
            <person name="Holding M.L."/>
            <person name="Nystrom G.S."/>
            <person name="Colston T.J."/>
            <person name="Bartlett D.A."/>
            <person name="Mason A.J."/>
            <person name="Ellsworth S.A."/>
            <person name="Rautsaw R.M."/>
            <person name="Lawrence K.C."/>
            <person name="Strickland J.L."/>
            <person name="He B."/>
            <person name="Fraser P."/>
            <person name="Margres M.J."/>
            <person name="Gilbert D.M."/>
            <person name="Gibbs H.L."/>
            <person name="Parkinson C.L."/>
            <person name="Rokyta D.R."/>
        </authorList>
    </citation>
    <scope>NUCLEOTIDE SEQUENCE [LARGE SCALE GENOMIC DNA]</scope>
    <source>
        <strain evidence="2">DRR0105</strain>
    </source>
</reference>
<feature type="signal peptide" evidence="1">
    <location>
        <begin position="1"/>
        <end position="21"/>
    </location>
</feature>